<evidence type="ECO:0000313" key="7">
    <source>
        <dbReference type="Proteomes" id="UP000252081"/>
    </source>
</evidence>
<dbReference type="PANTHER" id="PTHR43003:SF5">
    <property type="entry name" value="DNA-3-METHYLADENINE GLYCOSYLASE"/>
    <property type="match status" value="1"/>
</dbReference>
<dbReference type="OrthoDB" id="9785929at2"/>
<dbReference type="SMART" id="SM00478">
    <property type="entry name" value="ENDO3c"/>
    <property type="match status" value="1"/>
</dbReference>
<dbReference type="Gene3D" id="1.10.1670.40">
    <property type="match status" value="1"/>
</dbReference>
<dbReference type="GO" id="GO:0006285">
    <property type="term" value="P:base-excision repair, AP site formation"/>
    <property type="evidence" value="ECO:0007669"/>
    <property type="project" value="TreeGrafter"/>
</dbReference>
<keyword evidence="3" id="KW-0227">DNA damage</keyword>
<feature type="domain" description="HhH-GPD" evidence="5">
    <location>
        <begin position="51"/>
        <end position="203"/>
    </location>
</feature>
<organism evidence="6 7">
    <name type="scientific">Pedobacter miscanthi</name>
    <dbReference type="NCBI Taxonomy" id="2259170"/>
    <lineage>
        <taxon>Bacteria</taxon>
        <taxon>Pseudomonadati</taxon>
        <taxon>Bacteroidota</taxon>
        <taxon>Sphingobacteriia</taxon>
        <taxon>Sphingobacteriales</taxon>
        <taxon>Sphingobacteriaceae</taxon>
        <taxon>Pedobacter</taxon>
    </lineage>
</organism>
<proteinExistence type="predicted"/>
<dbReference type="InterPro" id="IPR051912">
    <property type="entry name" value="Alkylbase_DNA_Glycosylase/TA"/>
</dbReference>
<keyword evidence="4" id="KW-0234">DNA repair</keyword>
<accession>A0A366KMW8</accession>
<evidence type="ECO:0000256" key="4">
    <source>
        <dbReference type="ARBA" id="ARBA00023204"/>
    </source>
</evidence>
<sequence length="209" mass="23961">MFETFDQTNFHQLCDLAGSKDSDLQSILNRYGYPPFWSRPNTFESLVHIILEQQVSLASALATLNKLKEKIGEVTPARLLLLTDQELRDCYFSRQKTVYVRHLAESLISGTLSLREMETMHDLSIRNKLKTIKGIGDWTVDIYLIFMLHHTDVFSIGDLAAVNALKNIKGLKAGISKEEVLAVADQFKPYRTIATMLLWHAYLEERKKK</sequence>
<dbReference type="GO" id="GO:0032131">
    <property type="term" value="F:alkylated DNA binding"/>
    <property type="evidence" value="ECO:0007669"/>
    <property type="project" value="TreeGrafter"/>
</dbReference>
<dbReference type="Pfam" id="PF00730">
    <property type="entry name" value="HhH-GPD"/>
    <property type="match status" value="1"/>
</dbReference>
<protein>
    <recommendedName>
        <fullName evidence="2">DNA-3-methyladenine glycosylase II</fullName>
        <ecNumber evidence="2">3.2.2.21</ecNumber>
    </recommendedName>
</protein>
<dbReference type="InterPro" id="IPR011257">
    <property type="entry name" value="DNA_glycosylase"/>
</dbReference>
<comment type="caution">
    <text evidence="6">The sequence shown here is derived from an EMBL/GenBank/DDBJ whole genome shotgun (WGS) entry which is preliminary data.</text>
</comment>
<dbReference type="RefSeq" id="WP_113951439.1">
    <property type="nucleotide sequence ID" value="NZ_QNQU01000027.1"/>
</dbReference>
<reference evidence="6 7" key="1">
    <citation type="submission" date="2018-07" db="EMBL/GenBank/DDBJ databases">
        <title>A draft genome of a endophytic bacteria, a new species of Pedobacter.</title>
        <authorList>
            <person name="Zhang Z.D."/>
            <person name="Chen Z.J."/>
        </authorList>
    </citation>
    <scope>NUCLEOTIDE SEQUENCE [LARGE SCALE GENOMIC DNA]</scope>
    <source>
        <strain evidence="6 7">RS10</strain>
    </source>
</reference>
<evidence type="ECO:0000256" key="3">
    <source>
        <dbReference type="ARBA" id="ARBA00022763"/>
    </source>
</evidence>
<evidence type="ECO:0000313" key="6">
    <source>
        <dbReference type="EMBL" id="RBQ03031.1"/>
    </source>
</evidence>
<dbReference type="GO" id="GO:0032993">
    <property type="term" value="C:protein-DNA complex"/>
    <property type="evidence" value="ECO:0007669"/>
    <property type="project" value="TreeGrafter"/>
</dbReference>
<evidence type="ECO:0000256" key="2">
    <source>
        <dbReference type="ARBA" id="ARBA00012000"/>
    </source>
</evidence>
<dbReference type="Proteomes" id="UP000252081">
    <property type="component" value="Unassembled WGS sequence"/>
</dbReference>
<dbReference type="EC" id="3.2.2.21" evidence="2"/>
<dbReference type="Gene3D" id="1.10.340.30">
    <property type="entry name" value="Hypothetical protein, domain 2"/>
    <property type="match status" value="1"/>
</dbReference>
<dbReference type="PANTHER" id="PTHR43003">
    <property type="entry name" value="DNA-3-METHYLADENINE GLYCOSYLASE"/>
    <property type="match status" value="1"/>
</dbReference>
<dbReference type="GO" id="GO:0043916">
    <property type="term" value="F:DNA-7-methylguanine glycosylase activity"/>
    <property type="evidence" value="ECO:0007669"/>
    <property type="project" value="TreeGrafter"/>
</dbReference>
<evidence type="ECO:0000256" key="1">
    <source>
        <dbReference type="ARBA" id="ARBA00000086"/>
    </source>
</evidence>
<name>A0A366KMW8_9SPHI</name>
<dbReference type="CDD" id="cd00056">
    <property type="entry name" value="ENDO3c"/>
    <property type="match status" value="1"/>
</dbReference>
<dbReference type="SUPFAM" id="SSF48150">
    <property type="entry name" value="DNA-glycosylase"/>
    <property type="match status" value="1"/>
</dbReference>
<dbReference type="GO" id="GO:0008725">
    <property type="term" value="F:DNA-3-methyladenine glycosylase activity"/>
    <property type="evidence" value="ECO:0007669"/>
    <property type="project" value="TreeGrafter"/>
</dbReference>
<dbReference type="AlphaFoldDB" id="A0A366KMW8"/>
<keyword evidence="7" id="KW-1185">Reference proteome</keyword>
<dbReference type="EMBL" id="QNQU01000027">
    <property type="protein sequence ID" value="RBQ03031.1"/>
    <property type="molecule type" value="Genomic_DNA"/>
</dbReference>
<dbReference type="GO" id="GO:0006307">
    <property type="term" value="P:DNA alkylation repair"/>
    <property type="evidence" value="ECO:0007669"/>
    <property type="project" value="TreeGrafter"/>
</dbReference>
<evidence type="ECO:0000259" key="5">
    <source>
        <dbReference type="SMART" id="SM00478"/>
    </source>
</evidence>
<gene>
    <name evidence="6" type="ORF">DRW42_24140</name>
</gene>
<dbReference type="InterPro" id="IPR003265">
    <property type="entry name" value="HhH-GPD_domain"/>
</dbReference>
<comment type="catalytic activity">
    <reaction evidence="1">
        <text>Hydrolysis of alkylated DNA, releasing 3-methyladenine, 3-methylguanine, 7-methylguanine and 7-methyladenine.</text>
        <dbReference type="EC" id="3.2.2.21"/>
    </reaction>
</comment>
<dbReference type="GO" id="GO:0005737">
    <property type="term" value="C:cytoplasm"/>
    <property type="evidence" value="ECO:0007669"/>
    <property type="project" value="TreeGrafter"/>
</dbReference>